<evidence type="ECO:0000256" key="2">
    <source>
        <dbReference type="ARBA" id="ARBA00012438"/>
    </source>
</evidence>
<sequence length="428" mass="48580">MYRRGSDDDRHIFWPLQRLAATLRDQREVLTDRWIKSSLRDADIGHCHALTYEQLADHVPVILDEICYFLASEHLNDVEADIELDARTHGHWRWKQDYRLDELIRELDLFRRVLSAAIASFAEDNHDFTRSQETHARDLVDDAVNLVILASVHQLVGEQERKVDEYTGMLEEANRELASQRELLASVYQSRQLAASSVVHELRNFLNVFETSLELVKARPEKVDTALTIAGRQIADMKLLVDQLFEYSVVLSENQVPVAERFELRTLYDELVLAHRVGAEAKGLHLSSEFDSSLDFVTLNRLRVKQIAVNLISNAMKYTQSGEIGFALVKLGADRWCLRVSDTGEGISSEDQERVFGEFERAAGDEIPGTGLGLAIVKELVWSLDGEIWVQSEKGEGSVFEIRLPLHLSQQSGCDEPQSVASRLNRAV</sequence>
<dbReference type="AlphaFoldDB" id="A0A158IRN8"/>
<evidence type="ECO:0000313" key="8">
    <source>
        <dbReference type="EMBL" id="SAL58731.1"/>
    </source>
</evidence>
<dbReference type="EC" id="2.7.13.3" evidence="2"/>
<protein>
    <recommendedName>
        <fullName evidence="2">histidine kinase</fullName>
        <ecNumber evidence="2">2.7.13.3</ecNumber>
    </recommendedName>
</protein>
<keyword evidence="3" id="KW-0808">Transferase</keyword>
<name>A0A158IRN8_9BURK</name>
<dbReference type="Gene3D" id="3.30.565.10">
    <property type="entry name" value="Histidine kinase-like ATPase, C-terminal domain"/>
    <property type="match status" value="1"/>
</dbReference>
<proteinExistence type="predicted"/>
<evidence type="ECO:0000256" key="1">
    <source>
        <dbReference type="ARBA" id="ARBA00000085"/>
    </source>
</evidence>
<dbReference type="Proteomes" id="UP000054683">
    <property type="component" value="Unassembled WGS sequence"/>
</dbReference>
<feature type="domain" description="Histidine kinase" evidence="7">
    <location>
        <begin position="197"/>
        <end position="408"/>
    </location>
</feature>
<dbReference type="OrthoDB" id="568844at2"/>
<dbReference type="PRINTS" id="PR00344">
    <property type="entry name" value="BCTRLSENSOR"/>
</dbReference>
<dbReference type="InterPro" id="IPR050736">
    <property type="entry name" value="Sensor_HK_Regulatory"/>
</dbReference>
<dbReference type="InterPro" id="IPR036890">
    <property type="entry name" value="HATPase_C_sf"/>
</dbReference>
<dbReference type="InterPro" id="IPR036097">
    <property type="entry name" value="HisK_dim/P_sf"/>
</dbReference>
<dbReference type="PANTHER" id="PTHR43711:SF1">
    <property type="entry name" value="HISTIDINE KINASE 1"/>
    <property type="match status" value="1"/>
</dbReference>
<dbReference type="Pfam" id="PF02518">
    <property type="entry name" value="HATPase_c"/>
    <property type="match status" value="1"/>
</dbReference>
<evidence type="ECO:0000256" key="6">
    <source>
        <dbReference type="SAM" id="Coils"/>
    </source>
</evidence>
<keyword evidence="5" id="KW-0902">Two-component regulatory system</keyword>
<dbReference type="GO" id="GO:0000155">
    <property type="term" value="F:phosphorelay sensor kinase activity"/>
    <property type="evidence" value="ECO:0007669"/>
    <property type="project" value="InterPro"/>
</dbReference>
<dbReference type="SUPFAM" id="SSF47384">
    <property type="entry name" value="Homodimeric domain of signal transducing histidine kinase"/>
    <property type="match status" value="1"/>
</dbReference>
<evidence type="ECO:0000256" key="3">
    <source>
        <dbReference type="ARBA" id="ARBA00022679"/>
    </source>
</evidence>
<comment type="catalytic activity">
    <reaction evidence="1">
        <text>ATP + protein L-histidine = ADP + protein N-phospho-L-histidine.</text>
        <dbReference type="EC" id="2.7.13.3"/>
    </reaction>
</comment>
<evidence type="ECO:0000256" key="5">
    <source>
        <dbReference type="ARBA" id="ARBA00023012"/>
    </source>
</evidence>
<reference evidence="8 9" key="1">
    <citation type="submission" date="2016-01" db="EMBL/GenBank/DDBJ databases">
        <authorList>
            <person name="Oliw E.H."/>
        </authorList>
    </citation>
    <scope>NUCLEOTIDE SEQUENCE [LARGE SCALE GENOMIC DNA]</scope>
    <source>
        <strain evidence="8">LMG 27134</strain>
    </source>
</reference>
<dbReference type="InterPro" id="IPR004358">
    <property type="entry name" value="Sig_transdc_His_kin-like_C"/>
</dbReference>
<dbReference type="PANTHER" id="PTHR43711">
    <property type="entry name" value="TWO-COMPONENT HISTIDINE KINASE"/>
    <property type="match status" value="1"/>
</dbReference>
<feature type="coiled-coil region" evidence="6">
    <location>
        <begin position="156"/>
        <end position="190"/>
    </location>
</feature>
<evidence type="ECO:0000313" key="9">
    <source>
        <dbReference type="Proteomes" id="UP000054683"/>
    </source>
</evidence>
<dbReference type="SMART" id="SM00387">
    <property type="entry name" value="HATPase_c"/>
    <property type="match status" value="1"/>
</dbReference>
<dbReference type="InterPro" id="IPR003594">
    <property type="entry name" value="HATPase_dom"/>
</dbReference>
<accession>A0A158IRN8</accession>
<gene>
    <name evidence="8" type="ORF">AWB69_06483</name>
</gene>
<keyword evidence="4 8" id="KW-0418">Kinase</keyword>
<organism evidence="8 9">
    <name type="scientific">Caballeronia udeis</name>
    <dbReference type="NCBI Taxonomy" id="1232866"/>
    <lineage>
        <taxon>Bacteria</taxon>
        <taxon>Pseudomonadati</taxon>
        <taxon>Pseudomonadota</taxon>
        <taxon>Betaproteobacteria</taxon>
        <taxon>Burkholderiales</taxon>
        <taxon>Burkholderiaceae</taxon>
        <taxon>Caballeronia</taxon>
    </lineage>
</organism>
<dbReference type="RefSeq" id="WP_062090746.1">
    <property type="nucleotide sequence ID" value="NZ_FCOK02000058.1"/>
</dbReference>
<evidence type="ECO:0000256" key="4">
    <source>
        <dbReference type="ARBA" id="ARBA00022777"/>
    </source>
</evidence>
<dbReference type="SUPFAM" id="SSF55874">
    <property type="entry name" value="ATPase domain of HSP90 chaperone/DNA topoisomerase II/histidine kinase"/>
    <property type="match status" value="1"/>
</dbReference>
<keyword evidence="6" id="KW-0175">Coiled coil</keyword>
<evidence type="ECO:0000259" key="7">
    <source>
        <dbReference type="PROSITE" id="PS50109"/>
    </source>
</evidence>
<dbReference type="EMBL" id="FCOK02000058">
    <property type="protein sequence ID" value="SAL58731.1"/>
    <property type="molecule type" value="Genomic_DNA"/>
</dbReference>
<dbReference type="InterPro" id="IPR005467">
    <property type="entry name" value="His_kinase_dom"/>
</dbReference>
<dbReference type="PROSITE" id="PS50109">
    <property type="entry name" value="HIS_KIN"/>
    <property type="match status" value="1"/>
</dbReference>
<dbReference type="Gene3D" id="1.10.287.130">
    <property type="match status" value="1"/>
</dbReference>